<accession>A0A8J2T9A2</accession>
<dbReference type="InterPro" id="IPR031349">
    <property type="entry name" value="Tfb6"/>
</dbReference>
<dbReference type="PANTHER" id="PTHR37781">
    <property type="entry name" value="TFIIH COMPLEX SUBUNIT"/>
    <property type="match status" value="1"/>
</dbReference>
<feature type="compositionally biased region" description="Basic and acidic residues" evidence="1">
    <location>
        <begin position="11"/>
        <end position="20"/>
    </location>
</feature>
<feature type="compositionally biased region" description="Polar residues" evidence="1">
    <location>
        <begin position="72"/>
        <end position="85"/>
    </location>
</feature>
<feature type="compositionally biased region" description="Low complexity" evidence="1">
    <location>
        <begin position="86"/>
        <end position="95"/>
    </location>
</feature>
<evidence type="ECO:0000313" key="2">
    <source>
        <dbReference type="EMBL" id="CDF90617.1"/>
    </source>
</evidence>
<dbReference type="AlphaFoldDB" id="A0A8J2T9A2"/>
<dbReference type="PANTHER" id="PTHR37781:SF1">
    <property type="entry name" value="ADR380WP"/>
    <property type="match status" value="1"/>
</dbReference>
<reference evidence="3" key="1">
    <citation type="journal article" date="2013" name="Genome Announc.">
        <title>Genome sequence of the food spoilage yeast Zygosaccharomyces bailii CLIB 213(T).</title>
        <authorList>
            <person name="Galeote V."/>
            <person name="Bigey F."/>
            <person name="Devillers H."/>
            <person name="Neuveglise C."/>
            <person name="Dequin S."/>
        </authorList>
    </citation>
    <scope>NUCLEOTIDE SEQUENCE [LARGE SCALE GENOMIC DNA]</scope>
    <source>
        <strain evidence="3">CLIB 213 / ATCC 58445 / CBS 680 / CCRC 21525 / NBRC 1098 / NCYC 1416 / NRRL Y-2227</strain>
    </source>
</reference>
<dbReference type="GO" id="GO:0005675">
    <property type="term" value="C:transcription factor TFIIH holo complex"/>
    <property type="evidence" value="ECO:0007669"/>
    <property type="project" value="TreeGrafter"/>
</dbReference>
<evidence type="ECO:0000256" key="1">
    <source>
        <dbReference type="SAM" id="MobiDB-lite"/>
    </source>
</evidence>
<dbReference type="Pfam" id="PF17110">
    <property type="entry name" value="TFB6"/>
    <property type="match status" value="1"/>
</dbReference>
<dbReference type="OrthoDB" id="2567806at2759"/>
<sequence length="293" mass="33369">MSEPATPRHARPNEQLDISKIRQLDENDMMDLDLVSETENVESRPESKRSYVEDEQVYDDVDDFRPEININSPFSSGTNMEQLNVSSGSGRPRGRLSLSQQSKFISYCDEQVMNVQRKFVQSRGLNIQNGYSGLSPLLQDLKSVVDFIWYSIDSSTPNTEKLLLQDLSELSRDQFSDSKSTYFGQTAYLIRVADDVMDYTGKFEIAQLDLAEQASVLSKLFKLLFILDHIFARLLDGTIPGKTKMSATDAVRLRAIAERSRTRMPGYLGAQKIHGYHYEVSKIYEESLERCSD</sequence>
<organism evidence="2 3">
    <name type="scientific">Zygosaccharomyces bailii (strain CLIB 213 / ATCC 58445 / CBS 680 / BCRC 21525 / NBRC 1098 / NCYC 1416 / NRRL Y-2227)</name>
    <dbReference type="NCBI Taxonomy" id="1333698"/>
    <lineage>
        <taxon>Eukaryota</taxon>
        <taxon>Fungi</taxon>
        <taxon>Dikarya</taxon>
        <taxon>Ascomycota</taxon>
        <taxon>Saccharomycotina</taxon>
        <taxon>Saccharomycetes</taxon>
        <taxon>Saccharomycetales</taxon>
        <taxon>Saccharomycetaceae</taxon>
        <taxon>Zygosaccharomyces</taxon>
    </lineage>
</organism>
<feature type="region of interest" description="Disordered" evidence="1">
    <location>
        <begin position="72"/>
        <end position="95"/>
    </location>
</feature>
<proteinExistence type="predicted"/>
<dbReference type="EMBL" id="HG316460">
    <property type="protein sequence ID" value="CDF90617.1"/>
    <property type="molecule type" value="Genomic_DNA"/>
</dbReference>
<feature type="region of interest" description="Disordered" evidence="1">
    <location>
        <begin position="1"/>
        <end position="20"/>
    </location>
</feature>
<evidence type="ECO:0000313" key="3">
    <source>
        <dbReference type="Proteomes" id="UP000019375"/>
    </source>
</evidence>
<name>A0A8J2T9A2_ZYGB2</name>
<gene>
    <name evidence="2" type="ORF">BN860_05204g</name>
</gene>
<protein>
    <submittedName>
        <fullName evidence="2">ZYBA0S07-05204g1_1</fullName>
    </submittedName>
</protein>
<dbReference type="Proteomes" id="UP000019375">
    <property type="component" value="Unassembled WGS sequence"/>
</dbReference>
<keyword evidence="3" id="KW-1185">Reference proteome</keyword>